<sequence length="482" mass="53774">MADQSNQWLKQAQTYQAELLKRLEALIAIPSVYDAQTANVDQPLGAGVSEALSYLENMARQDGFKVRRTAKNMVTVISFGPQDATQTVGVLAHTDVVPGGSDWTITQPFEPKIVDGRLYGRGTHDMKSDLMASYFAIKQLRDNQFQPKRRIELIIGSDEESNWRDMDNYLVDNPEPTVSFSPDGAFPVVPGEMGFLTLSIDFTANNQGPWTLTKFDAGNRDNVVPGRAEALIHLPQDQTQIMLRAYEDYLANHPDLSGEATTSDNDQTLHLLLNGVAAHGAYPQLGQNAGTYLANFLSSYPFEGQAQAFLQFIGQQNHQSPYADKLGLRFQNDIMGDLVMNVGQMHFTDKKPSEVHINFRYPEGITKVAMMTQVQRHLRGLNAKVYLHHNFISHPHLVDLDDEIVTTLEQVYADQTNTKPSYNISNGGSYARLFNRSVAFGGQFPDVEMTSHQADEYVVIDNISRAQAIFAESLARLSDHLD</sequence>
<dbReference type="Proteomes" id="UP000245433">
    <property type="component" value="Unassembled WGS sequence"/>
</dbReference>
<dbReference type="PANTHER" id="PTHR43808:SF31">
    <property type="entry name" value="N-ACETYL-L-CITRULLINE DEACETYLASE"/>
    <property type="match status" value="1"/>
</dbReference>
<evidence type="ECO:0000256" key="5">
    <source>
        <dbReference type="ARBA" id="ARBA00022801"/>
    </source>
</evidence>
<dbReference type="NCBIfam" id="TIGR01887">
    <property type="entry name" value="dipeptidaselike"/>
    <property type="match status" value="1"/>
</dbReference>
<dbReference type="Gene3D" id="3.30.70.360">
    <property type="match status" value="2"/>
</dbReference>
<evidence type="ECO:0000313" key="9">
    <source>
        <dbReference type="EMBL" id="PVY85074.1"/>
    </source>
</evidence>
<keyword evidence="8" id="KW-0482">Metalloprotease</keyword>
<reference evidence="9 10" key="1">
    <citation type="submission" date="2018-04" db="EMBL/GenBank/DDBJ databases">
        <title>Genomic Encyclopedia of Type Strains, Phase IV (KMG-IV): sequencing the most valuable type-strain genomes for metagenomic binning, comparative biology and taxonomic classification.</title>
        <authorList>
            <person name="Goeker M."/>
        </authorList>
    </citation>
    <scope>NUCLEOTIDE SEQUENCE [LARGE SCALE GENOMIC DNA]</scope>
    <source>
        <strain evidence="9 10">DSM 28795</strain>
    </source>
</reference>
<proteinExistence type="inferred from homology"/>
<evidence type="ECO:0000256" key="8">
    <source>
        <dbReference type="ARBA" id="ARBA00023049"/>
    </source>
</evidence>
<evidence type="ECO:0000313" key="10">
    <source>
        <dbReference type="Proteomes" id="UP000245433"/>
    </source>
</evidence>
<dbReference type="AlphaFoldDB" id="A0A2U1DBK1"/>
<dbReference type="PROSITE" id="PS00758">
    <property type="entry name" value="ARGE_DAPE_CPG2_1"/>
    <property type="match status" value="1"/>
</dbReference>
<dbReference type="InterPro" id="IPR010964">
    <property type="entry name" value="M20A_pepV-rel"/>
</dbReference>
<dbReference type="SUPFAM" id="SSF53187">
    <property type="entry name" value="Zn-dependent exopeptidases"/>
    <property type="match status" value="1"/>
</dbReference>
<dbReference type="GO" id="GO:0008777">
    <property type="term" value="F:acetylornithine deacetylase activity"/>
    <property type="evidence" value="ECO:0007669"/>
    <property type="project" value="TreeGrafter"/>
</dbReference>
<dbReference type="InterPro" id="IPR036264">
    <property type="entry name" value="Bact_exopeptidase_dim_dom"/>
</dbReference>
<keyword evidence="10" id="KW-1185">Reference proteome</keyword>
<keyword evidence="6" id="KW-0862">Zinc</keyword>
<evidence type="ECO:0000256" key="4">
    <source>
        <dbReference type="ARBA" id="ARBA00022723"/>
    </source>
</evidence>
<dbReference type="InterPro" id="IPR050072">
    <property type="entry name" value="Peptidase_M20A"/>
</dbReference>
<gene>
    <name evidence="9" type="ORF">C7384_10399</name>
</gene>
<comment type="cofactor">
    <cofactor evidence="1">
        <name>Zn(2+)</name>
        <dbReference type="ChEBI" id="CHEBI:29105"/>
    </cofactor>
</comment>
<dbReference type="InterPro" id="IPR001261">
    <property type="entry name" value="ArgE/DapE_CS"/>
</dbReference>
<organism evidence="9 10">
    <name type="scientific">Convivina intestini</name>
    <dbReference type="NCBI Taxonomy" id="1505726"/>
    <lineage>
        <taxon>Bacteria</taxon>
        <taxon>Bacillati</taxon>
        <taxon>Bacillota</taxon>
        <taxon>Bacilli</taxon>
        <taxon>Lactobacillales</taxon>
        <taxon>Lactobacillaceae</taxon>
        <taxon>Convivina</taxon>
    </lineage>
</organism>
<dbReference type="OrthoDB" id="9761532at2"/>
<dbReference type="GO" id="GO:0008237">
    <property type="term" value="F:metallopeptidase activity"/>
    <property type="evidence" value="ECO:0007669"/>
    <property type="project" value="UniProtKB-KW"/>
</dbReference>
<dbReference type="GO" id="GO:0006526">
    <property type="term" value="P:L-arginine biosynthetic process"/>
    <property type="evidence" value="ECO:0007669"/>
    <property type="project" value="TreeGrafter"/>
</dbReference>
<accession>A0A2U1DBK1</accession>
<dbReference type="RefSeq" id="WP_089938447.1">
    <property type="nucleotide sequence ID" value="NZ_CAKOEX010000003.1"/>
</dbReference>
<keyword evidence="7" id="KW-0224">Dipeptidase</keyword>
<keyword evidence="5" id="KW-0378">Hydrolase</keyword>
<evidence type="ECO:0000256" key="2">
    <source>
        <dbReference type="ARBA" id="ARBA00006247"/>
    </source>
</evidence>
<dbReference type="GO" id="GO:0016805">
    <property type="term" value="F:dipeptidase activity"/>
    <property type="evidence" value="ECO:0007669"/>
    <property type="project" value="UniProtKB-KW"/>
</dbReference>
<dbReference type="NCBIfam" id="NF005591">
    <property type="entry name" value="PRK07318.1"/>
    <property type="match status" value="1"/>
</dbReference>
<evidence type="ECO:0000256" key="1">
    <source>
        <dbReference type="ARBA" id="ARBA00001947"/>
    </source>
</evidence>
<comment type="similarity">
    <text evidence="2">Belongs to the peptidase M20A family.</text>
</comment>
<dbReference type="GO" id="GO:0008270">
    <property type="term" value="F:zinc ion binding"/>
    <property type="evidence" value="ECO:0007669"/>
    <property type="project" value="InterPro"/>
</dbReference>
<comment type="caution">
    <text evidence="9">The sequence shown here is derived from an EMBL/GenBank/DDBJ whole genome shotgun (WGS) entry which is preliminary data.</text>
</comment>
<dbReference type="Pfam" id="PF01546">
    <property type="entry name" value="Peptidase_M20"/>
    <property type="match status" value="1"/>
</dbReference>
<protein>
    <submittedName>
        <fullName evidence="9">Dipeptidase D</fullName>
    </submittedName>
</protein>
<evidence type="ECO:0000256" key="7">
    <source>
        <dbReference type="ARBA" id="ARBA00022997"/>
    </source>
</evidence>
<dbReference type="EMBL" id="QEKT01000003">
    <property type="protein sequence ID" value="PVY85074.1"/>
    <property type="molecule type" value="Genomic_DNA"/>
</dbReference>
<evidence type="ECO:0000256" key="3">
    <source>
        <dbReference type="ARBA" id="ARBA00022670"/>
    </source>
</evidence>
<dbReference type="GO" id="GO:0006508">
    <property type="term" value="P:proteolysis"/>
    <property type="evidence" value="ECO:0007669"/>
    <property type="project" value="UniProtKB-KW"/>
</dbReference>
<dbReference type="PANTHER" id="PTHR43808">
    <property type="entry name" value="ACETYLORNITHINE DEACETYLASE"/>
    <property type="match status" value="1"/>
</dbReference>
<dbReference type="Gene3D" id="3.40.630.10">
    <property type="entry name" value="Zn peptidases"/>
    <property type="match status" value="1"/>
</dbReference>
<evidence type="ECO:0000256" key="6">
    <source>
        <dbReference type="ARBA" id="ARBA00022833"/>
    </source>
</evidence>
<dbReference type="SUPFAM" id="SSF55031">
    <property type="entry name" value="Bacterial exopeptidase dimerisation domain"/>
    <property type="match status" value="1"/>
</dbReference>
<name>A0A2U1DBK1_9LACO</name>
<dbReference type="InterPro" id="IPR002933">
    <property type="entry name" value="Peptidase_M20"/>
</dbReference>
<keyword evidence="3" id="KW-0645">Protease</keyword>
<keyword evidence="4" id="KW-0479">Metal-binding</keyword>